<accession>A0A240UCF6</accession>
<dbReference type="InterPro" id="IPR020846">
    <property type="entry name" value="MFS_dom"/>
</dbReference>
<accession>A0A240TQP9</accession>
<dbReference type="PANTHER" id="PTHR23517">
    <property type="entry name" value="RESISTANCE PROTEIN MDTM, PUTATIVE-RELATED-RELATED"/>
    <property type="match status" value="1"/>
</dbReference>
<evidence type="ECO:0000256" key="4">
    <source>
        <dbReference type="ARBA" id="ARBA00022692"/>
    </source>
</evidence>
<evidence type="ECO:0000313" key="7">
    <source>
        <dbReference type="EMBL" id="ART58753.1"/>
    </source>
</evidence>
<dbReference type="KEGG" id="acip:CBP36_07695"/>
<keyword evidence="5" id="KW-1133">Transmembrane helix</keyword>
<dbReference type="InterPro" id="IPR011701">
    <property type="entry name" value="MFS"/>
</dbReference>
<dbReference type="PROSITE" id="PS50850">
    <property type="entry name" value="MFS"/>
    <property type="match status" value="1"/>
</dbReference>
<dbReference type="OrthoDB" id="65739at2"/>
<dbReference type="GO" id="GO:0022857">
    <property type="term" value="F:transmembrane transporter activity"/>
    <property type="evidence" value="ECO:0007669"/>
    <property type="project" value="InterPro"/>
</dbReference>
<dbReference type="EMBL" id="CP021366">
    <property type="protein sequence ID" value="ART58753.1"/>
    <property type="molecule type" value="Genomic_DNA"/>
</dbReference>
<dbReference type="GO" id="GO:0005886">
    <property type="term" value="C:plasma membrane"/>
    <property type="evidence" value="ECO:0007669"/>
    <property type="project" value="UniProtKB-SubCell"/>
</dbReference>
<dbReference type="PRINTS" id="PR01035">
    <property type="entry name" value="TCRTETA"/>
</dbReference>
<keyword evidence="8" id="KW-1185">Reference proteome</keyword>
<sequence>MVESRPMRSPPSKARLARQDDLGVVQLGWLAAAVFVVSAGYGALMPLIPDWLRPLMGDADPAVLARHVGYLSGIYTAGILVGAPLWGVLADRLGRARVLLVGLVGYVASLLPLLRPESVGVVGIYALRGAAGFFVAAVVPVVPALVAQYTPQAIRAKRFAWLGAMSLLGFLFGPGLNAVADRLAGLGVFAALVQGSSTKLVIGLSAALGALMMLGLAATLPAPSSTLDAGPSDDDGPPESRSFTLWLLNGVVMFVLAGFELGIVLQGQRHPELTSREVSWMFAACSLVMLGVNAVLFFTGLLERADPRRMLAAGMVLGIAGLAVLARHGSETWMYVGVSFTAAGTGIVLPTVAYLAAGSARRRLGTAMGGLAAAAGFGQTLGSAVAGWLFGTVMQSSFAWLSIPLVATLAFLLIPRQWWPANPALLTASPSSTSPTSTETEP</sequence>
<organism evidence="7 8">
    <name type="scientific">Acidovorax carolinensis</name>
    <dbReference type="NCBI Taxonomy" id="553814"/>
    <lineage>
        <taxon>Bacteria</taxon>
        <taxon>Pseudomonadati</taxon>
        <taxon>Pseudomonadota</taxon>
        <taxon>Betaproteobacteria</taxon>
        <taxon>Burkholderiales</taxon>
        <taxon>Comamonadaceae</taxon>
        <taxon>Acidovorax</taxon>
    </lineage>
</organism>
<keyword evidence="3" id="KW-1003">Cell membrane</keyword>
<dbReference type="PANTHER" id="PTHR23517:SF13">
    <property type="entry name" value="MAJOR FACILITATOR SUPERFAMILY MFS_1"/>
    <property type="match status" value="1"/>
</dbReference>
<evidence type="ECO:0000313" key="8">
    <source>
        <dbReference type="Proteomes" id="UP000194440"/>
    </source>
</evidence>
<keyword evidence="4" id="KW-0812">Transmembrane</keyword>
<protein>
    <submittedName>
        <fullName evidence="7">MFS transporter</fullName>
    </submittedName>
</protein>
<dbReference type="InterPro" id="IPR036259">
    <property type="entry name" value="MFS_trans_sf"/>
</dbReference>
<dbReference type="InterPro" id="IPR050171">
    <property type="entry name" value="MFS_Transporters"/>
</dbReference>
<dbReference type="InterPro" id="IPR001958">
    <property type="entry name" value="Tet-R_TetA/multi-R_MdtG-like"/>
</dbReference>
<evidence type="ECO:0000256" key="5">
    <source>
        <dbReference type="ARBA" id="ARBA00022989"/>
    </source>
</evidence>
<keyword evidence="6" id="KW-0472">Membrane</keyword>
<evidence type="ECO:0000256" key="3">
    <source>
        <dbReference type="ARBA" id="ARBA00022475"/>
    </source>
</evidence>
<evidence type="ECO:0000256" key="2">
    <source>
        <dbReference type="ARBA" id="ARBA00022448"/>
    </source>
</evidence>
<dbReference type="AlphaFoldDB" id="A0A240UCF6"/>
<accession>A0A240U254</accession>
<dbReference type="KEGG" id="acid:CBP33_07125"/>
<evidence type="ECO:0000256" key="6">
    <source>
        <dbReference type="ARBA" id="ARBA00023136"/>
    </source>
</evidence>
<dbReference type="RefSeq" id="WP_035241126.1">
    <property type="nucleotide sequence ID" value="NZ_CP021359.1"/>
</dbReference>
<dbReference type="KEGG" id="acin:CBP34_07025"/>
<reference evidence="7" key="1">
    <citation type="submission" date="2017-05" db="EMBL/GenBank/DDBJ databases">
        <title>Polyphasic characterization of four soil-derived phenanthrene-degrading Acidovorax strains and proposal of Acidovorax phenanthrenivorans sp. nov.</title>
        <authorList>
            <person name="Singleton D."/>
            <person name="Lee J."/>
            <person name="Dickey A.N."/>
            <person name="Stroud A."/>
            <person name="Scholl E.H."/>
            <person name="Wright F.A."/>
            <person name="Aitken M.D."/>
        </authorList>
    </citation>
    <scope>NUCLEOTIDE SEQUENCE</scope>
    <source>
        <strain evidence="7">P4</strain>
    </source>
</reference>
<evidence type="ECO:0000256" key="1">
    <source>
        <dbReference type="ARBA" id="ARBA00004651"/>
    </source>
</evidence>
<keyword evidence="2" id="KW-0813">Transport</keyword>
<dbReference type="SUPFAM" id="SSF103473">
    <property type="entry name" value="MFS general substrate transporter"/>
    <property type="match status" value="1"/>
</dbReference>
<dbReference type="Gene3D" id="1.20.1250.20">
    <property type="entry name" value="MFS general substrate transporter like domains"/>
    <property type="match status" value="1"/>
</dbReference>
<dbReference type="Proteomes" id="UP000194440">
    <property type="component" value="Chromosome"/>
</dbReference>
<name>A0A240UCF6_9BURK</name>
<gene>
    <name evidence="7" type="ORF">CBP36_07695</name>
</gene>
<dbReference type="Pfam" id="PF07690">
    <property type="entry name" value="MFS_1"/>
    <property type="match status" value="1"/>
</dbReference>
<proteinExistence type="predicted"/>
<comment type="subcellular location">
    <subcellularLocation>
        <location evidence="1">Cell membrane</location>
        <topology evidence="1">Multi-pass membrane protein</topology>
    </subcellularLocation>
</comment>